<dbReference type="SUPFAM" id="SSF57501">
    <property type="entry name" value="Cystine-knot cytokines"/>
    <property type="match status" value="1"/>
</dbReference>
<organism evidence="7 8">
    <name type="scientific">Gryllus longicercus</name>
    <dbReference type="NCBI Taxonomy" id="2509291"/>
    <lineage>
        <taxon>Eukaryota</taxon>
        <taxon>Metazoa</taxon>
        <taxon>Ecdysozoa</taxon>
        <taxon>Arthropoda</taxon>
        <taxon>Hexapoda</taxon>
        <taxon>Insecta</taxon>
        <taxon>Pterygota</taxon>
        <taxon>Neoptera</taxon>
        <taxon>Polyneoptera</taxon>
        <taxon>Orthoptera</taxon>
        <taxon>Ensifera</taxon>
        <taxon>Gryllidea</taxon>
        <taxon>Grylloidea</taxon>
        <taxon>Gryllidae</taxon>
        <taxon>Gryllinae</taxon>
        <taxon>Gryllus</taxon>
    </lineage>
</organism>
<evidence type="ECO:0000256" key="4">
    <source>
        <dbReference type="ARBA" id="ARBA00022525"/>
    </source>
</evidence>
<feature type="region of interest" description="Disordered" evidence="6">
    <location>
        <begin position="40"/>
        <end position="63"/>
    </location>
</feature>
<evidence type="ECO:0000313" key="7">
    <source>
        <dbReference type="EMBL" id="KAK7864446.1"/>
    </source>
</evidence>
<dbReference type="Proteomes" id="UP001378592">
    <property type="component" value="Unassembled WGS sequence"/>
</dbReference>
<reference evidence="7 8" key="1">
    <citation type="submission" date="2024-03" db="EMBL/GenBank/DDBJ databases">
        <title>The genome assembly and annotation of the cricket Gryllus longicercus Weissman &amp; Gray.</title>
        <authorList>
            <person name="Szrajer S."/>
            <person name="Gray D."/>
            <person name="Ylla G."/>
        </authorList>
    </citation>
    <scope>NUCLEOTIDE SEQUENCE [LARGE SCALE GENOMIC DNA]</scope>
    <source>
        <strain evidence="7">DAG 2021-001</strain>
        <tissue evidence="7">Whole body minus gut</tissue>
    </source>
</reference>
<evidence type="ECO:0000256" key="2">
    <source>
        <dbReference type="ARBA" id="ARBA00007480"/>
    </source>
</evidence>
<protein>
    <submittedName>
        <fullName evidence="7">Uncharacterized protein</fullName>
    </submittedName>
</protein>
<sequence>MFEGMSERSGRRIPSMKLRLSGLVLAAALLAAALALADARSSPARNSSHERERGPSPETYGLRPESADNFIFTLHEPQGKQYDPRARDLNVTALLARLGAHFDPSYMSVHKPPNATQLGFPFRHHKGGKHGAGRLAPAPNAEMPPFLRRMNFRWLKLPNGTRVRTHVSPRLQKKLQHFLWAWTACPVTHAWRDLGVRYWPRYVLEGSCKTTRSSCSVPPGMKCAPSERVIKVILRWQCSPAGSALALATSDSGGGGGGGGGGSGGGGGGAGAGYGAGASAAAGLHCQWMEINNFPIVTGCSCGCPSQNGS</sequence>
<evidence type="ECO:0000256" key="3">
    <source>
        <dbReference type="ARBA" id="ARBA00022473"/>
    </source>
</evidence>
<keyword evidence="4" id="KW-0964">Secreted</keyword>
<evidence type="ECO:0000256" key="1">
    <source>
        <dbReference type="ARBA" id="ARBA00004613"/>
    </source>
</evidence>
<dbReference type="GO" id="GO:0009953">
    <property type="term" value="P:dorsal/ventral pattern formation"/>
    <property type="evidence" value="ECO:0007669"/>
    <property type="project" value="TreeGrafter"/>
</dbReference>
<proteinExistence type="inferred from homology"/>
<dbReference type="GO" id="GO:0005615">
    <property type="term" value="C:extracellular space"/>
    <property type="evidence" value="ECO:0007669"/>
    <property type="project" value="TreeGrafter"/>
</dbReference>
<dbReference type="GO" id="GO:0045596">
    <property type="term" value="P:negative regulation of cell differentiation"/>
    <property type="evidence" value="ECO:0007669"/>
    <property type="project" value="InterPro"/>
</dbReference>
<dbReference type="InterPro" id="IPR008717">
    <property type="entry name" value="Noggin"/>
</dbReference>
<evidence type="ECO:0000256" key="6">
    <source>
        <dbReference type="SAM" id="MobiDB-lite"/>
    </source>
</evidence>
<comment type="caution">
    <text evidence="7">The sequence shown here is derived from an EMBL/GenBank/DDBJ whole genome shotgun (WGS) entry which is preliminary data.</text>
</comment>
<dbReference type="PANTHER" id="PTHR10494">
    <property type="entry name" value="BONE MORPHOGENETIC PROTEIN INHIBITOR, NOGGIN"/>
    <property type="match status" value="1"/>
</dbReference>
<name>A0AAN9VKJ5_9ORTH</name>
<comment type="similarity">
    <text evidence="2">Belongs to the noggin family.</text>
</comment>
<accession>A0AAN9VKJ5</accession>
<keyword evidence="5" id="KW-0732">Signal</keyword>
<evidence type="ECO:0000256" key="5">
    <source>
        <dbReference type="ARBA" id="ARBA00022729"/>
    </source>
</evidence>
<dbReference type="EMBL" id="JAZDUA010000202">
    <property type="protein sequence ID" value="KAK7864446.1"/>
    <property type="molecule type" value="Genomic_DNA"/>
</dbReference>
<dbReference type="PANTHER" id="PTHR10494:SF6">
    <property type="entry name" value="NOGGIN"/>
    <property type="match status" value="1"/>
</dbReference>
<comment type="subcellular location">
    <subcellularLocation>
        <location evidence="1">Secreted</location>
    </subcellularLocation>
</comment>
<dbReference type="AlphaFoldDB" id="A0AAN9VKJ5"/>
<gene>
    <name evidence="7" type="ORF">R5R35_011684</name>
</gene>
<dbReference type="InterPro" id="IPR029034">
    <property type="entry name" value="Cystine-knot_cytokine"/>
</dbReference>
<evidence type="ECO:0000313" key="8">
    <source>
        <dbReference type="Proteomes" id="UP001378592"/>
    </source>
</evidence>
<dbReference type="Pfam" id="PF05806">
    <property type="entry name" value="Noggin"/>
    <property type="match status" value="1"/>
</dbReference>
<dbReference type="Gene3D" id="2.10.90.10">
    <property type="entry name" value="Cystine-knot cytokines"/>
    <property type="match status" value="1"/>
</dbReference>
<keyword evidence="3" id="KW-0217">Developmental protein</keyword>
<dbReference type="Gene3D" id="1.10.287.520">
    <property type="entry name" value="Helix hairpin bin"/>
    <property type="match status" value="1"/>
</dbReference>
<keyword evidence="8" id="KW-1185">Reference proteome</keyword>
<dbReference type="GO" id="GO:0030514">
    <property type="term" value="P:negative regulation of BMP signaling pathway"/>
    <property type="evidence" value="ECO:0007669"/>
    <property type="project" value="InterPro"/>
</dbReference>